<dbReference type="GO" id="GO:0016616">
    <property type="term" value="F:oxidoreductase activity, acting on the CH-OH group of donors, NAD or NADP as acceptor"/>
    <property type="evidence" value="ECO:0007669"/>
    <property type="project" value="TreeGrafter"/>
</dbReference>
<sequence length="147" mass="16000">MSFSGKVVLVTGAQEGIGRSMAIAFAEKGAHVAINWLDDKNKADQVADITRTHGVQTELIQGDVSKVNDARRIVNTVFETFGSIDILINNAGVFRRIPFLKMNESDWDHVIDINLKGSFFCAQAAAKFMIKSDRGGCIINLASQAIS</sequence>
<dbReference type="Gene3D" id="3.40.50.720">
    <property type="entry name" value="NAD(P)-binding Rossmann-like Domain"/>
    <property type="match status" value="1"/>
</dbReference>
<accession>A0A383AQ76</accession>
<feature type="non-terminal residue" evidence="2">
    <location>
        <position position="147"/>
    </location>
</feature>
<dbReference type="InterPro" id="IPR036291">
    <property type="entry name" value="NAD(P)-bd_dom_sf"/>
</dbReference>
<comment type="similarity">
    <text evidence="1">Belongs to the short-chain dehydrogenases/reductases (SDR) family.</text>
</comment>
<dbReference type="SUPFAM" id="SSF51735">
    <property type="entry name" value="NAD(P)-binding Rossmann-fold domains"/>
    <property type="match status" value="1"/>
</dbReference>
<organism evidence="2">
    <name type="scientific">marine metagenome</name>
    <dbReference type="NCBI Taxonomy" id="408172"/>
    <lineage>
        <taxon>unclassified sequences</taxon>
        <taxon>metagenomes</taxon>
        <taxon>ecological metagenomes</taxon>
    </lineage>
</organism>
<dbReference type="EMBL" id="UINC01193577">
    <property type="protein sequence ID" value="SVE09268.1"/>
    <property type="molecule type" value="Genomic_DNA"/>
</dbReference>
<dbReference type="Pfam" id="PF00106">
    <property type="entry name" value="adh_short"/>
    <property type="match status" value="1"/>
</dbReference>
<dbReference type="PRINTS" id="PR00080">
    <property type="entry name" value="SDRFAMILY"/>
</dbReference>
<dbReference type="PRINTS" id="PR00081">
    <property type="entry name" value="GDHRDH"/>
</dbReference>
<dbReference type="InterPro" id="IPR002347">
    <property type="entry name" value="SDR_fam"/>
</dbReference>
<evidence type="ECO:0000256" key="1">
    <source>
        <dbReference type="ARBA" id="ARBA00006484"/>
    </source>
</evidence>
<evidence type="ECO:0008006" key="3">
    <source>
        <dbReference type="Google" id="ProtNLM"/>
    </source>
</evidence>
<proteinExistence type="inferred from homology"/>
<dbReference type="PANTHER" id="PTHR42760">
    <property type="entry name" value="SHORT-CHAIN DEHYDROGENASES/REDUCTASES FAMILY MEMBER"/>
    <property type="match status" value="1"/>
</dbReference>
<dbReference type="AlphaFoldDB" id="A0A383AQ76"/>
<protein>
    <recommendedName>
        <fullName evidence="3">Beta-ketoacyl-ACP reductase</fullName>
    </recommendedName>
</protein>
<gene>
    <name evidence="2" type="ORF">METZ01_LOCUS462122</name>
</gene>
<name>A0A383AQ76_9ZZZZ</name>
<evidence type="ECO:0000313" key="2">
    <source>
        <dbReference type="EMBL" id="SVE09268.1"/>
    </source>
</evidence>
<reference evidence="2" key="1">
    <citation type="submission" date="2018-05" db="EMBL/GenBank/DDBJ databases">
        <authorList>
            <person name="Lanie J.A."/>
            <person name="Ng W.-L."/>
            <person name="Kazmierczak K.M."/>
            <person name="Andrzejewski T.M."/>
            <person name="Davidsen T.M."/>
            <person name="Wayne K.J."/>
            <person name="Tettelin H."/>
            <person name="Glass J.I."/>
            <person name="Rusch D."/>
            <person name="Podicherti R."/>
            <person name="Tsui H.-C.T."/>
            <person name="Winkler M.E."/>
        </authorList>
    </citation>
    <scope>NUCLEOTIDE SEQUENCE</scope>
</reference>